<reference evidence="2" key="1">
    <citation type="submission" date="2022-06" db="EMBL/GenBank/DDBJ databases">
        <authorList>
            <person name="Dietemann V."/>
            <person name="Ory F."/>
            <person name="Dainat B."/>
            <person name="Oberhansli S."/>
        </authorList>
    </citation>
    <scope>NUCLEOTIDE SEQUENCE</scope>
    <source>
        <strain evidence="2">Ena-SAMPLE-TAB-26-04-2022-14:26:32:270-5432</strain>
    </source>
</reference>
<sequence length="114" mass="12489">MKNDCSASPKYEFMFSPWIIACTFLVLPIVFFALSLLMNLVGLIGRAMDGGVIGIIFVSGVPILMINLLARNITDGRSWPFLVVNLALAGVLLVVSQICRGMLQTERVVLSCRK</sequence>
<feature type="transmembrane region" description="Helical" evidence="1">
    <location>
        <begin position="82"/>
        <end position="103"/>
    </location>
</feature>
<evidence type="ECO:0000256" key="1">
    <source>
        <dbReference type="SAM" id="Phobius"/>
    </source>
</evidence>
<keyword evidence="1" id="KW-0472">Membrane</keyword>
<keyword evidence="1" id="KW-1133">Transmembrane helix</keyword>
<organism evidence="2 3">
    <name type="scientific">Paenibacillus melissococcoides</name>
    <dbReference type="NCBI Taxonomy" id="2912268"/>
    <lineage>
        <taxon>Bacteria</taxon>
        <taxon>Bacillati</taxon>
        <taxon>Bacillota</taxon>
        <taxon>Bacilli</taxon>
        <taxon>Bacillales</taxon>
        <taxon>Paenibacillaceae</taxon>
        <taxon>Paenibacillus</taxon>
    </lineage>
</organism>
<keyword evidence="1" id="KW-0812">Transmembrane</keyword>
<dbReference type="Proteomes" id="UP001154322">
    <property type="component" value="Unassembled WGS sequence"/>
</dbReference>
<protein>
    <submittedName>
        <fullName evidence="2">Uncharacterized protein</fullName>
    </submittedName>
</protein>
<name>A0ABN8UEJ7_9BACL</name>
<gene>
    <name evidence="2" type="ORF">WJ0W_006848</name>
</gene>
<comment type="caution">
    <text evidence="2">The sequence shown here is derived from an EMBL/GenBank/DDBJ whole genome shotgun (WGS) entry which is preliminary data.</text>
</comment>
<feature type="transmembrane region" description="Helical" evidence="1">
    <location>
        <begin position="18"/>
        <end position="38"/>
    </location>
</feature>
<accession>A0ABN8UEJ7</accession>
<evidence type="ECO:0000313" key="2">
    <source>
        <dbReference type="EMBL" id="CAH8249664.1"/>
    </source>
</evidence>
<feature type="transmembrane region" description="Helical" evidence="1">
    <location>
        <begin position="50"/>
        <end position="70"/>
    </location>
</feature>
<dbReference type="EMBL" id="CALYLO010000018">
    <property type="protein sequence ID" value="CAH8249664.1"/>
    <property type="molecule type" value="Genomic_DNA"/>
</dbReference>
<proteinExistence type="predicted"/>
<keyword evidence="3" id="KW-1185">Reference proteome</keyword>
<evidence type="ECO:0000313" key="3">
    <source>
        <dbReference type="Proteomes" id="UP001154322"/>
    </source>
</evidence>